<reference evidence="1" key="1">
    <citation type="submission" date="2021-07" db="EMBL/GenBank/DDBJ databases">
        <title>Complete Genome Sequences of Mycobacterium farcinogenes Isolated from Clinical Specimens from Patients in Thailand.</title>
        <authorList>
            <person name="Sodsai P."/>
        </authorList>
    </citation>
    <scope>NUCLEOTIDE SEQUENCE</scope>
    <source>
        <strain evidence="1">BKK/CU-MFGFA-001</strain>
    </source>
</reference>
<name>A0ACD1FR47_MYCFR</name>
<keyword evidence="1" id="KW-0614">Plasmid</keyword>
<organism evidence="1 2">
    <name type="scientific">Mycolicibacterium farcinogenes</name>
    <name type="common">Mycobacterium farcinogenes</name>
    <dbReference type="NCBI Taxonomy" id="1802"/>
    <lineage>
        <taxon>Bacteria</taxon>
        <taxon>Bacillati</taxon>
        <taxon>Actinomycetota</taxon>
        <taxon>Actinomycetes</taxon>
        <taxon>Mycobacteriales</taxon>
        <taxon>Mycobacteriaceae</taxon>
        <taxon>Mycolicibacterium</taxon>
    </lineage>
</organism>
<sequence>MSPSNRIAVTEPAAEDFEQLPFWYGLVGIDQEDYSSEIDGFTSALQDGYLGAAVGKPGRDKFATLMDLDQSRAYYARTSVRVLRLNGEPIGILIMGAHWRLWEMMKERGAHLAGATVDGFPRGEVDFMIAAVAMAKLHVLAVRPDQHGRGHGRRLIREAFKICKADQLSMLYGQFRSDRPHLRKFYTAAGFAVLDPGEPMPLYMATGTEGDLLTVGPSETTFWTTIP</sequence>
<geneLocation type="plasmid" evidence="1 2">
    <name>unnamed2</name>
</geneLocation>
<accession>A0ACD1FR47</accession>
<proteinExistence type="predicted"/>
<evidence type="ECO:0000313" key="2">
    <source>
        <dbReference type="Proteomes" id="UP000825598"/>
    </source>
</evidence>
<gene>
    <name evidence="1" type="ORF">K6L26_31025</name>
</gene>
<protein>
    <submittedName>
        <fullName evidence="1">GNAT family N-acetyltransferase</fullName>
    </submittedName>
</protein>
<evidence type="ECO:0000313" key="1">
    <source>
        <dbReference type="EMBL" id="QZH69541.1"/>
    </source>
</evidence>
<keyword evidence="2" id="KW-1185">Reference proteome</keyword>
<dbReference type="Proteomes" id="UP000825598">
    <property type="component" value="Plasmid unnamed2"/>
</dbReference>
<dbReference type="EMBL" id="CP081675">
    <property type="protein sequence ID" value="QZH69541.1"/>
    <property type="molecule type" value="Genomic_DNA"/>
</dbReference>